<feature type="region of interest" description="Disordered" evidence="1">
    <location>
        <begin position="1"/>
        <end position="21"/>
    </location>
</feature>
<reference evidence="3" key="1">
    <citation type="journal article" date="2006" name="PLoS Biol.">
        <title>Macronuclear genome sequence of the ciliate Tetrahymena thermophila, a model eukaryote.</title>
        <authorList>
            <person name="Eisen J.A."/>
            <person name="Coyne R.S."/>
            <person name="Wu M."/>
            <person name="Wu D."/>
            <person name="Thiagarajan M."/>
            <person name="Wortman J.R."/>
            <person name="Badger J.H."/>
            <person name="Ren Q."/>
            <person name="Amedeo P."/>
            <person name="Jones K.M."/>
            <person name="Tallon L.J."/>
            <person name="Delcher A.L."/>
            <person name="Salzberg S.L."/>
            <person name="Silva J.C."/>
            <person name="Haas B.J."/>
            <person name="Majoros W.H."/>
            <person name="Farzad M."/>
            <person name="Carlton J.M."/>
            <person name="Smith R.K. Jr."/>
            <person name="Garg J."/>
            <person name="Pearlman R.E."/>
            <person name="Karrer K.M."/>
            <person name="Sun L."/>
            <person name="Manning G."/>
            <person name="Elde N.C."/>
            <person name="Turkewitz A.P."/>
            <person name="Asai D.J."/>
            <person name="Wilkes D.E."/>
            <person name="Wang Y."/>
            <person name="Cai H."/>
            <person name="Collins K."/>
            <person name="Stewart B.A."/>
            <person name="Lee S.R."/>
            <person name="Wilamowska K."/>
            <person name="Weinberg Z."/>
            <person name="Ruzzo W.L."/>
            <person name="Wloga D."/>
            <person name="Gaertig J."/>
            <person name="Frankel J."/>
            <person name="Tsao C.-C."/>
            <person name="Gorovsky M.A."/>
            <person name="Keeling P.J."/>
            <person name="Waller R.F."/>
            <person name="Patron N.J."/>
            <person name="Cherry J.M."/>
            <person name="Stover N.A."/>
            <person name="Krieger C.J."/>
            <person name="del Toro C."/>
            <person name="Ryder H.F."/>
            <person name="Williamson S.C."/>
            <person name="Barbeau R.A."/>
            <person name="Hamilton E.P."/>
            <person name="Orias E."/>
        </authorList>
    </citation>
    <scope>NUCLEOTIDE SEQUENCE [LARGE SCALE GENOMIC DNA]</scope>
    <source>
        <strain evidence="3">SB210</strain>
    </source>
</reference>
<dbReference type="AlphaFoldDB" id="I7MD78"/>
<dbReference type="RefSeq" id="XP_001033308.1">
    <property type="nucleotide sequence ID" value="XM_001033308.1"/>
</dbReference>
<dbReference type="InParanoid" id="I7MD78"/>
<gene>
    <name evidence="2" type="ORF">TTHERM_00420530</name>
</gene>
<name>I7MD78_TETTS</name>
<evidence type="ECO:0000256" key="1">
    <source>
        <dbReference type="SAM" id="MobiDB-lite"/>
    </source>
</evidence>
<dbReference type="EMBL" id="GG662536">
    <property type="protein sequence ID" value="EAR85645.1"/>
    <property type="molecule type" value="Genomic_DNA"/>
</dbReference>
<organism evidence="2 3">
    <name type="scientific">Tetrahymena thermophila (strain SB210)</name>
    <dbReference type="NCBI Taxonomy" id="312017"/>
    <lineage>
        <taxon>Eukaryota</taxon>
        <taxon>Sar</taxon>
        <taxon>Alveolata</taxon>
        <taxon>Ciliophora</taxon>
        <taxon>Intramacronucleata</taxon>
        <taxon>Oligohymenophorea</taxon>
        <taxon>Hymenostomatida</taxon>
        <taxon>Tetrahymenina</taxon>
        <taxon>Tetrahymenidae</taxon>
        <taxon>Tetrahymena</taxon>
    </lineage>
</organism>
<evidence type="ECO:0000313" key="2">
    <source>
        <dbReference type="EMBL" id="EAR85645.1"/>
    </source>
</evidence>
<dbReference type="KEGG" id="tet:TTHERM_00420530"/>
<dbReference type="Proteomes" id="UP000009168">
    <property type="component" value="Unassembled WGS sequence"/>
</dbReference>
<proteinExistence type="predicted"/>
<dbReference type="HOGENOM" id="CLU_668164_0_0_1"/>
<protein>
    <submittedName>
        <fullName evidence="2">Uncharacterized protein</fullName>
    </submittedName>
</protein>
<dbReference type="GeneID" id="7831447"/>
<evidence type="ECO:0000313" key="3">
    <source>
        <dbReference type="Proteomes" id="UP000009168"/>
    </source>
</evidence>
<keyword evidence="3" id="KW-1185">Reference proteome</keyword>
<sequence length="412" mass="48906">MEQLSTSSEVKREDSFQLSSQTPQIKINKQIQKNKTNIKNHSDYGTRKSTLKNFKVHQTLIPKEQKINGIFMKSKYWKRKKFIATSANASAIEISNRLVLFNEQQIEAYYDDLEPQQIHDLSQEINRVSSICKNNTQRILELNLCCQLQNKLYTFKFLLDHFSKFLEPQYQRLHQFLQKYQITVSSMYCRLNSISKQIQKEESYYQKVLDSSSAVYFDVKEQVKQYCQKLNSNNKSKKLFYLYKIQRVNYQSKSNDLTQIGISYDLLNVLANSEDKCQNFPLQYYNRLIQITKQYNGEQRINTQIKLMEAMNNYDEDVNDIQIILQSLDFLDLYCSANIHFIYPSKIPSWMGKEDICAQIWSFSISDDILQQTQKLRKQSSIQTEYNSSDNIEYCMTRDLFLNKFYPSIQFE</sequence>
<accession>I7MD78</accession>